<comment type="subcellular location">
    <subcellularLocation>
        <location evidence="1 9">Cytoplasm</location>
    </subcellularLocation>
</comment>
<feature type="active site" evidence="9">
    <location>
        <position position="170"/>
    </location>
</feature>
<dbReference type="InterPro" id="IPR010998">
    <property type="entry name" value="Integrase_recombinase_N"/>
</dbReference>
<dbReference type="HAMAP" id="MF_01808">
    <property type="entry name" value="Recomb_XerC_XerD"/>
    <property type="match status" value="1"/>
</dbReference>
<dbReference type="PANTHER" id="PTHR30349:SF77">
    <property type="entry name" value="TYROSINE RECOMBINASE XERC"/>
    <property type="match status" value="1"/>
</dbReference>
<keyword evidence="4 9" id="KW-0159">Chromosome partition</keyword>
<dbReference type="InterPro" id="IPR050090">
    <property type="entry name" value="Tyrosine_recombinase_XerCD"/>
</dbReference>
<accession>A0A6B3R122</accession>
<evidence type="ECO:0000256" key="3">
    <source>
        <dbReference type="ARBA" id="ARBA00022618"/>
    </source>
</evidence>
<keyword evidence="3 9" id="KW-0132">Cell division</keyword>
<evidence type="ECO:0000256" key="7">
    <source>
        <dbReference type="ARBA" id="ARBA00023172"/>
    </source>
</evidence>
<keyword evidence="2 9" id="KW-0963">Cytoplasm</keyword>
<proteinExistence type="inferred from homology"/>
<dbReference type="InterPro" id="IPR023009">
    <property type="entry name" value="Tyrosine_recombinase_XerC/XerD"/>
</dbReference>
<dbReference type="Gene3D" id="1.10.150.130">
    <property type="match status" value="1"/>
</dbReference>
<evidence type="ECO:0000256" key="2">
    <source>
        <dbReference type="ARBA" id="ARBA00022490"/>
    </source>
</evidence>
<dbReference type="GO" id="GO:0005737">
    <property type="term" value="C:cytoplasm"/>
    <property type="evidence" value="ECO:0007669"/>
    <property type="project" value="UniProtKB-SubCell"/>
</dbReference>
<feature type="domain" description="Tyr recombinase" evidence="10">
    <location>
        <begin position="106"/>
        <end position="286"/>
    </location>
</feature>
<evidence type="ECO:0000259" key="10">
    <source>
        <dbReference type="PROSITE" id="PS51898"/>
    </source>
</evidence>
<comment type="function">
    <text evidence="9">Site-specific tyrosine recombinase, which acts by catalyzing the cutting and rejoining of the recombining DNA molecules. The XerC-XerD complex is essential to convert dimers of the bacterial chromosome into monomers to permit their segregation at cell division. It also contributes to the segregational stability of plasmids.</text>
</comment>
<organism evidence="12 13">
    <name type="scientific">Psychroflexus aurantiacus</name>
    <dbReference type="NCBI Taxonomy" id="2709310"/>
    <lineage>
        <taxon>Bacteria</taxon>
        <taxon>Pseudomonadati</taxon>
        <taxon>Bacteroidota</taxon>
        <taxon>Flavobacteriia</taxon>
        <taxon>Flavobacteriales</taxon>
        <taxon>Flavobacteriaceae</taxon>
        <taxon>Psychroflexus</taxon>
    </lineage>
</organism>
<dbReference type="GO" id="GO:0006313">
    <property type="term" value="P:DNA transposition"/>
    <property type="evidence" value="ECO:0007669"/>
    <property type="project" value="UniProtKB-UniRule"/>
</dbReference>
<dbReference type="InterPro" id="IPR004107">
    <property type="entry name" value="Integrase_SAM-like_N"/>
</dbReference>
<dbReference type="RefSeq" id="WP_164004628.1">
    <property type="nucleotide sequence ID" value="NZ_JAAIKD010000003.1"/>
</dbReference>
<feature type="active site" description="O-(3'-phospho-DNA)-tyrosine intermediate" evidence="9">
    <location>
        <position position="273"/>
    </location>
</feature>
<dbReference type="Pfam" id="PF02899">
    <property type="entry name" value="Phage_int_SAM_1"/>
    <property type="match status" value="1"/>
</dbReference>
<evidence type="ECO:0000256" key="8">
    <source>
        <dbReference type="ARBA" id="ARBA00023306"/>
    </source>
</evidence>
<keyword evidence="13" id="KW-1185">Reference proteome</keyword>
<feature type="active site" evidence="9">
    <location>
        <position position="238"/>
    </location>
</feature>
<evidence type="ECO:0000256" key="1">
    <source>
        <dbReference type="ARBA" id="ARBA00004496"/>
    </source>
</evidence>
<keyword evidence="7 9" id="KW-0233">DNA recombination</keyword>
<evidence type="ECO:0000313" key="13">
    <source>
        <dbReference type="Proteomes" id="UP000478505"/>
    </source>
</evidence>
<gene>
    <name evidence="9" type="primary">xerC</name>
    <name evidence="12" type="ORF">G3567_07105</name>
</gene>
<comment type="similarity">
    <text evidence="9">Belongs to the 'phage' integrase family. XerC subfamily.</text>
</comment>
<evidence type="ECO:0000256" key="4">
    <source>
        <dbReference type="ARBA" id="ARBA00022829"/>
    </source>
</evidence>
<dbReference type="GO" id="GO:0003677">
    <property type="term" value="F:DNA binding"/>
    <property type="evidence" value="ECO:0007669"/>
    <property type="project" value="UniProtKB-UniRule"/>
</dbReference>
<dbReference type="GO" id="GO:0051301">
    <property type="term" value="P:cell division"/>
    <property type="evidence" value="ECO:0007669"/>
    <property type="project" value="UniProtKB-KW"/>
</dbReference>
<dbReference type="SUPFAM" id="SSF56349">
    <property type="entry name" value="DNA breaking-rejoining enzymes"/>
    <property type="match status" value="1"/>
</dbReference>
<dbReference type="PROSITE" id="PS51900">
    <property type="entry name" value="CB"/>
    <property type="match status" value="1"/>
</dbReference>
<evidence type="ECO:0000256" key="6">
    <source>
        <dbReference type="ARBA" id="ARBA00023125"/>
    </source>
</evidence>
<dbReference type="Proteomes" id="UP000478505">
    <property type="component" value="Unassembled WGS sequence"/>
</dbReference>
<dbReference type="Gene3D" id="1.10.443.10">
    <property type="entry name" value="Intergrase catalytic core"/>
    <property type="match status" value="1"/>
</dbReference>
<dbReference type="InterPro" id="IPR011010">
    <property type="entry name" value="DNA_brk_join_enz"/>
</dbReference>
<sequence>MDYISAFLDYLQLEKKYAQHTLTSYASDLRQFQTFLSEKYDTEDFTEVSYPIIRQWIVGFVDQELTNKTINRKLSTLKTFFKFLLKVKAIEVNPMLQHKSLKLPKREQETFSLLELEKISAYFEDSSFEGLRDHLMIELLYSTGMRRQELIDLKISSVDFEQNQLKVLGKRNKERILPLLKSTLHLIQDYLNERKLLGSDSAKLFLTQSGKPIYPNLVYRTVNSYFKKVSTKQKLSPHLLRHAFASHLLEKGADITAIKDLLGHSSLASTEVYTHANFKELSKAHAASHPRSLKREDE</sequence>
<comment type="caution">
    <text evidence="12">The sequence shown here is derived from an EMBL/GenBank/DDBJ whole genome shotgun (WGS) entry which is preliminary data.</text>
</comment>
<dbReference type="InterPro" id="IPR002104">
    <property type="entry name" value="Integrase_catalytic"/>
</dbReference>
<feature type="active site" evidence="9">
    <location>
        <position position="146"/>
    </location>
</feature>
<dbReference type="EMBL" id="JAAIKD010000003">
    <property type="protein sequence ID" value="NEV93912.1"/>
    <property type="molecule type" value="Genomic_DNA"/>
</dbReference>
<dbReference type="InterPro" id="IPR044068">
    <property type="entry name" value="CB"/>
</dbReference>
<dbReference type="Pfam" id="PF00589">
    <property type="entry name" value="Phage_integrase"/>
    <property type="match status" value="1"/>
</dbReference>
<dbReference type="GO" id="GO:0007059">
    <property type="term" value="P:chromosome segregation"/>
    <property type="evidence" value="ECO:0007669"/>
    <property type="project" value="UniProtKB-UniRule"/>
</dbReference>
<dbReference type="InterPro" id="IPR013762">
    <property type="entry name" value="Integrase-like_cat_sf"/>
</dbReference>
<evidence type="ECO:0000313" key="12">
    <source>
        <dbReference type="EMBL" id="NEV93912.1"/>
    </source>
</evidence>
<dbReference type="PROSITE" id="PS51898">
    <property type="entry name" value="TYR_RECOMBINASE"/>
    <property type="match status" value="1"/>
</dbReference>
<evidence type="ECO:0000256" key="9">
    <source>
        <dbReference type="HAMAP-Rule" id="MF_01808"/>
    </source>
</evidence>
<keyword evidence="8 9" id="KW-0131">Cell cycle</keyword>
<dbReference type="GO" id="GO:0009037">
    <property type="term" value="F:tyrosine-based site-specific recombinase activity"/>
    <property type="evidence" value="ECO:0007669"/>
    <property type="project" value="UniProtKB-UniRule"/>
</dbReference>
<dbReference type="PANTHER" id="PTHR30349">
    <property type="entry name" value="PHAGE INTEGRASE-RELATED"/>
    <property type="match status" value="1"/>
</dbReference>
<feature type="active site" evidence="9">
    <location>
        <position position="241"/>
    </location>
</feature>
<protein>
    <recommendedName>
        <fullName evidence="9">Tyrosine recombinase XerC</fullName>
    </recommendedName>
</protein>
<feature type="active site" evidence="9">
    <location>
        <position position="264"/>
    </location>
</feature>
<name>A0A6B3R122_9FLAO</name>
<keyword evidence="5 9" id="KW-0229">DNA integration</keyword>
<feature type="domain" description="Core-binding (CB)" evidence="11">
    <location>
        <begin position="1"/>
        <end position="85"/>
    </location>
</feature>
<evidence type="ECO:0000259" key="11">
    <source>
        <dbReference type="PROSITE" id="PS51900"/>
    </source>
</evidence>
<dbReference type="AlphaFoldDB" id="A0A6B3R122"/>
<comment type="subunit">
    <text evidence="9">Forms a cyclic heterotetrameric complex composed of two molecules of XerC and two molecules of XerD.</text>
</comment>
<evidence type="ECO:0000256" key="5">
    <source>
        <dbReference type="ARBA" id="ARBA00022908"/>
    </source>
</evidence>
<keyword evidence="6 9" id="KW-0238">DNA-binding</keyword>
<reference evidence="12 13" key="1">
    <citation type="submission" date="2020-02" db="EMBL/GenBank/DDBJ databases">
        <title>Flavobacteriaceae Psychroflexus bacterium YR1-1, complete genome.</title>
        <authorList>
            <person name="Li Y."/>
            <person name="Wu S."/>
        </authorList>
    </citation>
    <scope>NUCLEOTIDE SEQUENCE [LARGE SCALE GENOMIC DNA]</scope>
    <source>
        <strain evidence="12 13">YR1-1</strain>
    </source>
</reference>